<keyword evidence="1" id="KW-1185">Reference proteome</keyword>
<proteinExistence type="predicted"/>
<evidence type="ECO:0000313" key="2">
    <source>
        <dbReference type="WBParaSite" id="maker-uti_cns_0017319-snap-gene-0.3-mRNA-1"/>
    </source>
</evidence>
<dbReference type="AlphaFoldDB" id="A0A1I8IVB2"/>
<dbReference type="WBParaSite" id="maker-uti_cns_0017319-snap-gene-0.3-mRNA-1">
    <property type="protein sequence ID" value="maker-uti_cns_0017319-snap-gene-0.3-mRNA-1"/>
    <property type="gene ID" value="maker-uti_cns_0017319-snap-gene-0.3"/>
</dbReference>
<name>A0A1I8IVB2_9PLAT</name>
<dbReference type="Proteomes" id="UP000095280">
    <property type="component" value="Unplaced"/>
</dbReference>
<evidence type="ECO:0000313" key="1">
    <source>
        <dbReference type="Proteomes" id="UP000095280"/>
    </source>
</evidence>
<protein>
    <submittedName>
        <fullName evidence="2">Uncharacterized protein</fullName>
    </submittedName>
</protein>
<organism evidence="1 2">
    <name type="scientific">Macrostomum lignano</name>
    <dbReference type="NCBI Taxonomy" id="282301"/>
    <lineage>
        <taxon>Eukaryota</taxon>
        <taxon>Metazoa</taxon>
        <taxon>Spiralia</taxon>
        <taxon>Lophotrochozoa</taxon>
        <taxon>Platyhelminthes</taxon>
        <taxon>Rhabditophora</taxon>
        <taxon>Macrostomorpha</taxon>
        <taxon>Macrostomida</taxon>
        <taxon>Macrostomidae</taxon>
        <taxon>Macrostomum</taxon>
    </lineage>
</organism>
<accession>A0A1I8IVB2</accession>
<sequence>MPKILPRAFFGALPSDGERQTVWPWRAPGILGAGGFRHRVWDLPAVGDSPAKKSDPNSLYLPFMGYSPGCPAGPCLARTQSS</sequence>
<reference evidence="2" key="1">
    <citation type="submission" date="2016-11" db="UniProtKB">
        <authorList>
            <consortium name="WormBaseParasite"/>
        </authorList>
    </citation>
    <scope>IDENTIFICATION</scope>
</reference>